<protein>
    <submittedName>
        <fullName evidence="2">Uncharacterized protein</fullName>
    </submittedName>
</protein>
<organism evidence="2 3">
    <name type="scientific">Ancylostoma ceylanicum</name>
    <dbReference type="NCBI Taxonomy" id="53326"/>
    <lineage>
        <taxon>Eukaryota</taxon>
        <taxon>Metazoa</taxon>
        <taxon>Ecdysozoa</taxon>
        <taxon>Nematoda</taxon>
        <taxon>Chromadorea</taxon>
        <taxon>Rhabditida</taxon>
        <taxon>Rhabditina</taxon>
        <taxon>Rhabditomorpha</taxon>
        <taxon>Strongyloidea</taxon>
        <taxon>Ancylostomatidae</taxon>
        <taxon>Ancylostomatinae</taxon>
        <taxon>Ancylostoma</taxon>
    </lineage>
</organism>
<dbReference type="AlphaFoldDB" id="A0A0D6M8V2"/>
<feature type="compositionally biased region" description="Pro residues" evidence="1">
    <location>
        <begin position="58"/>
        <end position="69"/>
    </location>
</feature>
<feature type="region of interest" description="Disordered" evidence="1">
    <location>
        <begin position="37"/>
        <end position="69"/>
    </location>
</feature>
<evidence type="ECO:0000313" key="2">
    <source>
        <dbReference type="EMBL" id="EPB79908.1"/>
    </source>
</evidence>
<proteinExistence type="predicted"/>
<evidence type="ECO:0000256" key="1">
    <source>
        <dbReference type="SAM" id="MobiDB-lite"/>
    </source>
</evidence>
<accession>A0A0D6M8V2</accession>
<evidence type="ECO:0000313" key="3">
    <source>
        <dbReference type="Proteomes" id="UP000054495"/>
    </source>
</evidence>
<name>A0A0D6M8V2_9BILA</name>
<gene>
    <name evidence="2" type="ORF">ANCCEY_00974</name>
</gene>
<reference evidence="2 3" key="1">
    <citation type="submission" date="2013-05" db="EMBL/GenBank/DDBJ databases">
        <title>Draft genome of the parasitic nematode Anyclostoma ceylanicum.</title>
        <authorList>
            <person name="Mitreva M."/>
        </authorList>
    </citation>
    <scope>NUCLEOTIDE SEQUENCE [LARGE SCALE GENOMIC DNA]</scope>
</reference>
<dbReference type="Proteomes" id="UP000054495">
    <property type="component" value="Unassembled WGS sequence"/>
</dbReference>
<dbReference type="EMBL" id="KE124787">
    <property type="protein sequence ID" value="EPB79908.1"/>
    <property type="molecule type" value="Genomic_DNA"/>
</dbReference>
<sequence length="69" mass="7760">MEGIDRYLVRQKMLERAQGQGVSQILSLVSLGTARFRLPRPPGGRTPRLPGYGKRPRPPGPIPRPYPRL</sequence>
<keyword evidence="3" id="KW-1185">Reference proteome</keyword>